<evidence type="ECO:0000313" key="2">
    <source>
        <dbReference type="Proteomes" id="UP001281147"/>
    </source>
</evidence>
<evidence type="ECO:0000313" key="1">
    <source>
        <dbReference type="EMBL" id="KAK3723689.1"/>
    </source>
</evidence>
<reference evidence="1" key="1">
    <citation type="submission" date="2023-07" db="EMBL/GenBank/DDBJ databases">
        <title>Black Yeasts Isolated from many extreme environments.</title>
        <authorList>
            <person name="Coleine C."/>
            <person name="Stajich J.E."/>
            <person name="Selbmann L."/>
        </authorList>
    </citation>
    <scope>NUCLEOTIDE SEQUENCE</scope>
    <source>
        <strain evidence="1">CCFEE 5714</strain>
    </source>
</reference>
<dbReference type="Proteomes" id="UP001281147">
    <property type="component" value="Unassembled WGS sequence"/>
</dbReference>
<sequence length="282" mass="31784">MDQSVEQNPLQGSRGLAYRDLSIISIVSPSYTMSSPLGTFQRFPREVRDIIYTHYLAEQTAQVVLRHSITWVTALVCRDHDRFLRLPTLVGASRALYNEVTSFCVTPKVHEANVDLCRSSIERLPPVFQGAKEATHLYVRVAMPRSNPAIMSSHATAVANSRHLTNTIRCFPNLEHVIVQAEERSSAHALSKREKDRMISTIEDPLTRLRNLKSITAIVMPGANFQRVTADSRHGWMLANYCWQVFHGGATTDLATHLAEMHVDWAVQEEIRPKLEQGLSSI</sequence>
<dbReference type="EMBL" id="JAUTXU010000008">
    <property type="protein sequence ID" value="KAK3723689.1"/>
    <property type="molecule type" value="Genomic_DNA"/>
</dbReference>
<organism evidence="1 2">
    <name type="scientific">Vermiconidia calcicola</name>
    <dbReference type="NCBI Taxonomy" id="1690605"/>
    <lineage>
        <taxon>Eukaryota</taxon>
        <taxon>Fungi</taxon>
        <taxon>Dikarya</taxon>
        <taxon>Ascomycota</taxon>
        <taxon>Pezizomycotina</taxon>
        <taxon>Dothideomycetes</taxon>
        <taxon>Dothideomycetidae</taxon>
        <taxon>Mycosphaerellales</taxon>
        <taxon>Extremaceae</taxon>
        <taxon>Vermiconidia</taxon>
    </lineage>
</organism>
<proteinExistence type="predicted"/>
<comment type="caution">
    <text evidence="1">The sequence shown here is derived from an EMBL/GenBank/DDBJ whole genome shotgun (WGS) entry which is preliminary data.</text>
</comment>
<accession>A0ACC3NV36</accession>
<name>A0ACC3NV36_9PEZI</name>
<gene>
    <name evidence="1" type="ORF">LTR37_001570</name>
</gene>
<protein>
    <submittedName>
        <fullName evidence="1">Uncharacterized protein</fullName>
    </submittedName>
</protein>
<keyword evidence="2" id="KW-1185">Reference proteome</keyword>